<sequence length="219" mass="21450">MMQRTMVGASVLVAAVLAAAGFAAWRAAAGSAEAGTPSQGAAAPAEPGASGDAPNAAAREVPAALLERLRASADATVLAILADGVVTRDEVAGAFAAADACTRAAAAEVGGVTIGPATFTDPDGAIGFGGASSASKEALDRVGAAHLACVERLFSPVLEAWQAGPAYAANQAGWDRMAECLAAKGYPTRPGMDLRQMAEAVGTGAPASDVAACQAAARQ</sequence>
<organism evidence="3 4">
    <name type="scientific">Tepidiforma bonchosmolovskayae</name>
    <dbReference type="NCBI Taxonomy" id="2601677"/>
    <lineage>
        <taxon>Bacteria</taxon>
        <taxon>Bacillati</taxon>
        <taxon>Chloroflexota</taxon>
        <taxon>Tepidiformia</taxon>
        <taxon>Tepidiformales</taxon>
        <taxon>Tepidiformaceae</taxon>
        <taxon>Tepidiforma</taxon>
    </lineage>
</organism>
<gene>
    <name evidence="3" type="ORF">Tbon_08375</name>
</gene>
<reference evidence="3 4" key="1">
    <citation type="submission" date="2019-10" db="EMBL/GenBank/DDBJ databases">
        <title>Thermopilla bonchosmolovskayae gen. nov., sp. nov., a moderately thermophilic Chloroflexi bacterium from a Chukotka hot spring (Arctic, Russia), representing a novel classis Thermopillaia, which include previously uncultivated lineage OLB14.</title>
        <authorList>
            <person name="Kochetkova T.V."/>
            <person name="Zayulina K.S."/>
            <person name="Zhigarkov V.S."/>
            <person name="Minaev N.V."/>
            <person name="Novikov A."/>
            <person name="Toshchakov S.V."/>
            <person name="Elcheninov A.G."/>
            <person name="Kublanov I.V."/>
        </authorList>
    </citation>
    <scope>NUCLEOTIDE SEQUENCE [LARGE SCALE GENOMIC DNA]</scope>
    <source>
        <strain evidence="3 4">3753O</strain>
    </source>
</reference>
<evidence type="ECO:0000256" key="2">
    <source>
        <dbReference type="SAM" id="SignalP"/>
    </source>
</evidence>
<accession>A0ABX6C3C2</accession>
<protein>
    <recommendedName>
        <fullName evidence="5">Mannosyl-glycoprotein endo-beta-N-acetylglucosamidase-like domain-containing protein</fullName>
    </recommendedName>
</protein>
<dbReference type="Proteomes" id="UP000326331">
    <property type="component" value="Chromosome"/>
</dbReference>
<evidence type="ECO:0008006" key="5">
    <source>
        <dbReference type="Google" id="ProtNLM"/>
    </source>
</evidence>
<feature type="signal peptide" evidence="2">
    <location>
        <begin position="1"/>
        <end position="34"/>
    </location>
</feature>
<evidence type="ECO:0000313" key="4">
    <source>
        <dbReference type="Proteomes" id="UP000326331"/>
    </source>
</evidence>
<evidence type="ECO:0000313" key="3">
    <source>
        <dbReference type="EMBL" id="QFG03309.1"/>
    </source>
</evidence>
<evidence type="ECO:0000256" key="1">
    <source>
        <dbReference type="SAM" id="MobiDB-lite"/>
    </source>
</evidence>
<feature type="chain" id="PRO_5047427049" description="Mannosyl-glycoprotein endo-beta-N-acetylglucosamidase-like domain-containing protein" evidence="2">
    <location>
        <begin position="35"/>
        <end position="219"/>
    </location>
</feature>
<keyword evidence="4" id="KW-1185">Reference proteome</keyword>
<name>A0ABX6C3C2_9CHLR</name>
<dbReference type="EMBL" id="CP042829">
    <property type="protein sequence ID" value="QFG03309.1"/>
    <property type="molecule type" value="Genomic_DNA"/>
</dbReference>
<feature type="region of interest" description="Disordered" evidence="1">
    <location>
        <begin position="34"/>
        <end position="56"/>
    </location>
</feature>
<keyword evidence="2" id="KW-0732">Signal</keyword>
<dbReference type="RefSeq" id="WP_158067272.1">
    <property type="nucleotide sequence ID" value="NZ_CP042829.1"/>
</dbReference>
<proteinExistence type="predicted"/>